<reference evidence="5 6" key="1">
    <citation type="submission" date="2022-08" db="EMBL/GenBank/DDBJ databases">
        <title>Genome Sequence of the sulphate-reducing bacterium, Pseudodesulfovibrio sp. SYK.</title>
        <authorList>
            <person name="Kondo R."/>
            <person name="Kataoka T."/>
        </authorList>
    </citation>
    <scope>NUCLEOTIDE SEQUENCE [LARGE SCALE GENOMIC DNA]</scope>
    <source>
        <strain evidence="5 6">SYK</strain>
    </source>
</reference>
<dbReference type="CDD" id="cd00761">
    <property type="entry name" value="Glyco_tranf_GTA_type"/>
    <property type="match status" value="1"/>
</dbReference>
<evidence type="ECO:0000256" key="2">
    <source>
        <dbReference type="ARBA" id="ARBA00022676"/>
    </source>
</evidence>
<dbReference type="PANTHER" id="PTHR43179:SF12">
    <property type="entry name" value="GALACTOFURANOSYLTRANSFERASE GLFT2"/>
    <property type="match status" value="1"/>
</dbReference>
<dbReference type="Pfam" id="PF00535">
    <property type="entry name" value="Glycos_transf_2"/>
    <property type="match status" value="1"/>
</dbReference>
<evidence type="ECO:0000256" key="3">
    <source>
        <dbReference type="ARBA" id="ARBA00022679"/>
    </source>
</evidence>
<evidence type="ECO:0000256" key="1">
    <source>
        <dbReference type="ARBA" id="ARBA00006739"/>
    </source>
</evidence>
<dbReference type="Gene3D" id="1.25.40.10">
    <property type="entry name" value="Tetratricopeptide repeat domain"/>
    <property type="match status" value="1"/>
</dbReference>
<dbReference type="Proteomes" id="UP001317742">
    <property type="component" value="Chromosome"/>
</dbReference>
<dbReference type="InterPro" id="IPR011990">
    <property type="entry name" value="TPR-like_helical_dom_sf"/>
</dbReference>
<gene>
    <name evidence="5" type="ORF">SYK_02020</name>
</gene>
<keyword evidence="2" id="KW-0328">Glycosyltransferase</keyword>
<dbReference type="RefSeq" id="WP_281761771.1">
    <property type="nucleotide sequence ID" value="NZ_AP026709.1"/>
</dbReference>
<feature type="domain" description="Glycosyltransferase 2-like" evidence="4">
    <location>
        <begin position="249"/>
        <end position="386"/>
    </location>
</feature>
<dbReference type="SUPFAM" id="SSF53448">
    <property type="entry name" value="Nucleotide-diphospho-sugar transferases"/>
    <property type="match status" value="1"/>
</dbReference>
<accession>A0ABM8AWC6</accession>
<keyword evidence="3 5" id="KW-0808">Transferase</keyword>
<name>A0ABM8AWC6_9BACT</name>
<dbReference type="InterPro" id="IPR019734">
    <property type="entry name" value="TPR_rpt"/>
</dbReference>
<protein>
    <submittedName>
        <fullName evidence="5">Glycosyl transferase family 2</fullName>
    </submittedName>
</protein>
<dbReference type="Gene3D" id="3.90.550.10">
    <property type="entry name" value="Spore Coat Polysaccharide Biosynthesis Protein SpsA, Chain A"/>
    <property type="match status" value="1"/>
</dbReference>
<dbReference type="SUPFAM" id="SSF48452">
    <property type="entry name" value="TPR-like"/>
    <property type="match status" value="1"/>
</dbReference>
<dbReference type="InterPro" id="IPR029044">
    <property type="entry name" value="Nucleotide-diphossugar_trans"/>
</dbReference>
<proteinExistence type="inferred from homology"/>
<dbReference type="Pfam" id="PF13174">
    <property type="entry name" value="TPR_6"/>
    <property type="match status" value="1"/>
</dbReference>
<dbReference type="InterPro" id="IPR001173">
    <property type="entry name" value="Glyco_trans_2-like"/>
</dbReference>
<dbReference type="EMBL" id="AP026709">
    <property type="protein sequence ID" value="BDQ35842.1"/>
    <property type="molecule type" value="Genomic_DNA"/>
</dbReference>
<dbReference type="GO" id="GO:0016740">
    <property type="term" value="F:transferase activity"/>
    <property type="evidence" value="ECO:0007669"/>
    <property type="project" value="UniProtKB-KW"/>
</dbReference>
<evidence type="ECO:0000313" key="6">
    <source>
        <dbReference type="Proteomes" id="UP001317742"/>
    </source>
</evidence>
<evidence type="ECO:0000313" key="5">
    <source>
        <dbReference type="EMBL" id="BDQ35842.1"/>
    </source>
</evidence>
<evidence type="ECO:0000259" key="4">
    <source>
        <dbReference type="Pfam" id="PF00535"/>
    </source>
</evidence>
<comment type="similarity">
    <text evidence="1">Belongs to the glycosyltransferase 2 family.</text>
</comment>
<keyword evidence="6" id="KW-1185">Reference proteome</keyword>
<sequence length="542" mass="59619">MKDYLLFGTRGHNHLLAAAQKAFALANGAGAEAPSLIELGSRLFCMAWAEFPLNAPLAGEVVKLYEGIPAVRQILTPHSVAVAKRIALSGHGEGSLEAPVLFAQGQYTALDECLMNSAFEGMVLPVVRQAMLYQGLLSKWGWLEGFIQRVLVSVEPDLAQLLLAESLLAHGKCKGAVRAYEPLLEKFGLTIVGFNLATAYANIGQKEKAMTLLRDLLEEFPQHTSALLFMDRLAFPAKRDVRLDGKCVVCIYSYNKADELGRTLESVLASDLSKNVGDISVRVLVNGSQDESLEIVKAVQSRFDGELDIVDLPVNVGAPAARNWLIDAAGKDGAEWVVFLDDDVIVPHDWLLGLAAGTKEFPDAGVWGCRVHDAVSPCITQHADGFVLSREDAAKQDRRVVLHEPSTECLIPSQLSYRRYASSVTGCCHLFRVEELQKRKGFNLLFSPSQFDDLDMDLRMLCDGKPAAYLGDVDITHLRVSNHLQALSEAAERQSCNHRQLLEDRHESHLDFILTTQFTYLQADIATKRARLQKAGLLPDDS</sequence>
<dbReference type="PANTHER" id="PTHR43179">
    <property type="entry name" value="RHAMNOSYLTRANSFERASE WBBL"/>
    <property type="match status" value="1"/>
</dbReference>
<organism evidence="5 6">
    <name type="scientific">Pseudodesulfovibrio nedwellii</name>
    <dbReference type="NCBI Taxonomy" id="2973072"/>
    <lineage>
        <taxon>Bacteria</taxon>
        <taxon>Pseudomonadati</taxon>
        <taxon>Thermodesulfobacteriota</taxon>
        <taxon>Desulfovibrionia</taxon>
        <taxon>Desulfovibrionales</taxon>
        <taxon>Desulfovibrionaceae</taxon>
    </lineage>
</organism>